<proteinExistence type="inferred from homology"/>
<dbReference type="FunFam" id="2.160.10.10:FF:000002">
    <property type="entry name" value="Serine acetyltransferase"/>
    <property type="match status" value="1"/>
</dbReference>
<dbReference type="STRING" id="1470434.AZF00_04350"/>
<keyword evidence="8" id="KW-0012">Acyltransferase</keyword>
<evidence type="ECO:0000256" key="8">
    <source>
        <dbReference type="ARBA" id="ARBA00023315"/>
    </source>
</evidence>
<dbReference type="SUPFAM" id="SSF51161">
    <property type="entry name" value="Trimeric LpxA-like enzymes"/>
    <property type="match status" value="1"/>
</dbReference>
<dbReference type="NCBIfam" id="NF041874">
    <property type="entry name" value="EPS_EpsC"/>
    <property type="match status" value="1"/>
</dbReference>
<dbReference type="InterPro" id="IPR053376">
    <property type="entry name" value="Serine_acetyltransferase"/>
</dbReference>
<feature type="domain" description="Serine acetyltransferase N-terminal" evidence="10">
    <location>
        <begin position="52"/>
        <end position="156"/>
    </location>
</feature>
<dbReference type="InterPro" id="IPR045304">
    <property type="entry name" value="LbH_SAT"/>
</dbReference>
<sequence length="307" mass="32984">MAVNYQNMKIVAQCGGQRLHEQHAALYFGDNFDTLFIMTIHAAKKTDKLDPVWQTIRKETACEVEREPVLASFLHATILNHDTLETALSFHLAHSLDSPAASALLVREVIEEAFISDPSIGGAIRADICAVFERDSACGSLSIPFLYFKGFHALQSYRIAHALWLQGRTSLALYFQNRISCEFGVDIHPAARIGQGILMDHATGIVIGETAVVGNNVSIMQSVTLGGTGKEEGDRHPKVADGVLLSAGAKILGNIHIGEGAQVMAGSVVLRDVPPHTVVAGVPAKVIGKPDCQAPALSMNHRACCDE</sequence>
<dbReference type="InterPro" id="IPR011004">
    <property type="entry name" value="Trimer_LpxA-like_sf"/>
</dbReference>
<keyword evidence="5" id="KW-0028">Amino-acid biosynthesis</keyword>
<evidence type="ECO:0000313" key="11">
    <source>
        <dbReference type="EMBL" id="AMO67572.1"/>
    </source>
</evidence>
<dbReference type="KEGG" id="zal:AZF00_04350"/>
<evidence type="ECO:0000313" key="12">
    <source>
        <dbReference type="Proteomes" id="UP000074119"/>
    </source>
</evidence>
<dbReference type="PANTHER" id="PTHR42811">
    <property type="entry name" value="SERINE ACETYLTRANSFERASE"/>
    <property type="match status" value="1"/>
</dbReference>
<dbReference type="GO" id="GO:0009001">
    <property type="term" value="F:serine O-acetyltransferase activity"/>
    <property type="evidence" value="ECO:0007669"/>
    <property type="project" value="UniProtKB-EC"/>
</dbReference>
<dbReference type="Gene3D" id="2.160.10.10">
    <property type="entry name" value="Hexapeptide repeat proteins"/>
    <property type="match status" value="1"/>
</dbReference>
<keyword evidence="6 11" id="KW-0808">Transferase</keyword>
<name>A0A127M2X6_9GAMM</name>
<comment type="similarity">
    <text evidence="2">Belongs to the transferase hexapeptide repeat family.</text>
</comment>
<dbReference type="CDD" id="cd03354">
    <property type="entry name" value="LbH_SAT"/>
    <property type="match status" value="1"/>
</dbReference>
<dbReference type="GO" id="GO:0006535">
    <property type="term" value="P:cysteine biosynthetic process from serine"/>
    <property type="evidence" value="ECO:0007669"/>
    <property type="project" value="InterPro"/>
</dbReference>
<keyword evidence="7" id="KW-0198">Cysteine biosynthesis</keyword>
<comment type="catalytic activity">
    <reaction evidence="9">
        <text>L-serine + acetyl-CoA = O-acetyl-L-serine + CoA</text>
        <dbReference type="Rhea" id="RHEA:24560"/>
        <dbReference type="ChEBI" id="CHEBI:33384"/>
        <dbReference type="ChEBI" id="CHEBI:57287"/>
        <dbReference type="ChEBI" id="CHEBI:57288"/>
        <dbReference type="ChEBI" id="CHEBI:58340"/>
        <dbReference type="EC" id="2.3.1.30"/>
    </reaction>
</comment>
<evidence type="ECO:0000256" key="2">
    <source>
        <dbReference type="ARBA" id="ARBA00007274"/>
    </source>
</evidence>
<reference evidence="11 12" key="1">
    <citation type="submission" date="2015-12" db="EMBL/GenBank/DDBJ databases">
        <authorList>
            <person name="Shamseldin A."/>
            <person name="Moawad H."/>
            <person name="Abd El-Rahim W.M."/>
            <person name="Sadowsky M.J."/>
        </authorList>
    </citation>
    <scope>NUCLEOTIDE SEQUENCE [LARGE SCALE GENOMIC DNA]</scope>
    <source>
        <strain evidence="11 12">SM2</strain>
    </source>
</reference>
<evidence type="ECO:0000259" key="10">
    <source>
        <dbReference type="SMART" id="SM00971"/>
    </source>
</evidence>
<dbReference type="EC" id="2.3.1.30" evidence="3"/>
<evidence type="ECO:0000256" key="9">
    <source>
        <dbReference type="ARBA" id="ARBA00049486"/>
    </source>
</evidence>
<protein>
    <recommendedName>
        <fullName evidence="4">Serine acetyltransferase</fullName>
        <ecNumber evidence="3">2.3.1.30</ecNumber>
    </recommendedName>
</protein>
<dbReference type="Proteomes" id="UP000074119">
    <property type="component" value="Chromosome"/>
</dbReference>
<dbReference type="InterPro" id="IPR042122">
    <property type="entry name" value="Ser_AcTrfase_N_sf"/>
</dbReference>
<dbReference type="GO" id="GO:0005737">
    <property type="term" value="C:cytoplasm"/>
    <property type="evidence" value="ECO:0007669"/>
    <property type="project" value="InterPro"/>
</dbReference>
<dbReference type="Pfam" id="PF06426">
    <property type="entry name" value="SATase_N"/>
    <property type="match status" value="1"/>
</dbReference>
<evidence type="ECO:0000256" key="1">
    <source>
        <dbReference type="ARBA" id="ARBA00004876"/>
    </source>
</evidence>
<gene>
    <name evidence="11" type="ORF">AZF00_04350</name>
</gene>
<evidence type="ECO:0000256" key="3">
    <source>
        <dbReference type="ARBA" id="ARBA00013266"/>
    </source>
</evidence>
<accession>A0A127M2X6</accession>
<organism evidence="11 12">
    <name type="scientific">Zhongshania aliphaticivorans</name>
    <dbReference type="NCBI Taxonomy" id="1470434"/>
    <lineage>
        <taxon>Bacteria</taxon>
        <taxon>Pseudomonadati</taxon>
        <taxon>Pseudomonadota</taxon>
        <taxon>Gammaproteobacteria</taxon>
        <taxon>Cellvibrionales</taxon>
        <taxon>Spongiibacteraceae</taxon>
        <taxon>Zhongshania</taxon>
    </lineage>
</organism>
<evidence type="ECO:0000256" key="4">
    <source>
        <dbReference type="ARBA" id="ARBA00018522"/>
    </source>
</evidence>
<dbReference type="InterPro" id="IPR005881">
    <property type="entry name" value="Ser_O-AcTrfase"/>
</dbReference>
<evidence type="ECO:0000256" key="7">
    <source>
        <dbReference type="ARBA" id="ARBA00023192"/>
    </source>
</evidence>
<dbReference type="Gene3D" id="1.10.3130.10">
    <property type="entry name" value="serine acetyltransferase, domain 1"/>
    <property type="match status" value="1"/>
</dbReference>
<dbReference type="EMBL" id="CP014544">
    <property type="protein sequence ID" value="AMO67572.1"/>
    <property type="molecule type" value="Genomic_DNA"/>
</dbReference>
<comment type="pathway">
    <text evidence="1">Amino-acid biosynthesis; L-cysteine biosynthesis; L-cysteine from L-serine: step 1/2.</text>
</comment>
<evidence type="ECO:0000256" key="6">
    <source>
        <dbReference type="ARBA" id="ARBA00022679"/>
    </source>
</evidence>
<dbReference type="AlphaFoldDB" id="A0A127M2X6"/>
<evidence type="ECO:0000256" key="5">
    <source>
        <dbReference type="ARBA" id="ARBA00022605"/>
    </source>
</evidence>
<dbReference type="UniPathway" id="UPA00136">
    <property type="reaction ID" value="UER00199"/>
</dbReference>
<dbReference type="InterPro" id="IPR010493">
    <property type="entry name" value="Ser_AcTrfase_N"/>
</dbReference>
<dbReference type="NCBIfam" id="TIGR01172">
    <property type="entry name" value="cysE"/>
    <property type="match status" value="1"/>
</dbReference>
<dbReference type="SMART" id="SM00971">
    <property type="entry name" value="SATase_N"/>
    <property type="match status" value="1"/>
</dbReference>